<dbReference type="InterPro" id="IPR051806">
    <property type="entry name" value="HAD-like_SPP"/>
</dbReference>
<dbReference type="NCBIfam" id="TIGR01549">
    <property type="entry name" value="HAD-SF-IA-v1"/>
    <property type="match status" value="1"/>
</dbReference>
<sequence length="216" mass="22767">MTIHAQALLFDNDGTLVSSLLSVQRCWTRWAEEYGITAEEFARVELHGRPAAEIAADLLPAAVVPQAVARIEDLEVEDVPNGGVHLLPGTVDFLAALPAERWAVVTSATRRLAEARLGAVGILPKTLVAADDITRGKPDPEPYLLAARTLGVDPAHCVVFEDAPAGLRAGRAAGMTTVALATTHRADELTADLVVEDLSALSALVTDAGVEISVRP</sequence>
<dbReference type="PANTHER" id="PTHR43481:SF4">
    <property type="entry name" value="GLYCEROL-1-PHOSPHATE PHOSPHOHYDROLASE 1-RELATED"/>
    <property type="match status" value="1"/>
</dbReference>
<dbReference type="OrthoDB" id="9800058at2"/>
<dbReference type="InterPro" id="IPR023214">
    <property type="entry name" value="HAD_sf"/>
</dbReference>
<dbReference type="Proteomes" id="UP000316603">
    <property type="component" value="Unassembled WGS sequence"/>
</dbReference>
<dbReference type="Gene3D" id="1.10.150.240">
    <property type="entry name" value="Putative phosphatase, domain 2"/>
    <property type="match status" value="1"/>
</dbReference>
<dbReference type="Pfam" id="PF00702">
    <property type="entry name" value="Hydrolase"/>
    <property type="match status" value="1"/>
</dbReference>
<dbReference type="InterPro" id="IPR023198">
    <property type="entry name" value="PGP-like_dom2"/>
</dbReference>
<comment type="caution">
    <text evidence="1">The sequence shown here is derived from an EMBL/GenBank/DDBJ whole genome shotgun (WGS) entry which is preliminary data.</text>
</comment>
<dbReference type="CDD" id="cd07527">
    <property type="entry name" value="HAD_ScGPP-like"/>
    <property type="match status" value="1"/>
</dbReference>
<dbReference type="Gene3D" id="3.40.50.1000">
    <property type="entry name" value="HAD superfamily/HAD-like"/>
    <property type="match status" value="1"/>
</dbReference>
<accession>A0A561TNQ6</accession>
<dbReference type="PANTHER" id="PTHR43481">
    <property type="entry name" value="FRUCTOSE-1-PHOSPHATE PHOSPHATASE"/>
    <property type="match status" value="1"/>
</dbReference>
<dbReference type="SFLD" id="SFLDS00003">
    <property type="entry name" value="Haloacid_Dehalogenase"/>
    <property type="match status" value="1"/>
</dbReference>
<proteinExistence type="predicted"/>
<protein>
    <submittedName>
        <fullName evidence="1">Sugar-phosphatase</fullName>
    </submittedName>
</protein>
<dbReference type="EMBL" id="VIWV01000001">
    <property type="protein sequence ID" value="TWF88692.1"/>
    <property type="molecule type" value="Genomic_DNA"/>
</dbReference>
<dbReference type="AlphaFoldDB" id="A0A561TNQ6"/>
<organism evidence="1 2">
    <name type="scientific">Streptomyces capillispiralis</name>
    <dbReference type="NCBI Taxonomy" id="68182"/>
    <lineage>
        <taxon>Bacteria</taxon>
        <taxon>Bacillati</taxon>
        <taxon>Actinomycetota</taxon>
        <taxon>Actinomycetes</taxon>
        <taxon>Kitasatosporales</taxon>
        <taxon>Streptomycetaceae</taxon>
        <taxon>Streptomyces</taxon>
    </lineage>
</organism>
<gene>
    <name evidence="1" type="ORF">FHX78_115718</name>
</gene>
<dbReference type="NCBIfam" id="TIGR01509">
    <property type="entry name" value="HAD-SF-IA-v3"/>
    <property type="match status" value="1"/>
</dbReference>
<reference evidence="1 2" key="1">
    <citation type="submission" date="2019-06" db="EMBL/GenBank/DDBJ databases">
        <title>Sequencing the genomes of 1000 actinobacteria strains.</title>
        <authorList>
            <person name="Klenk H.-P."/>
        </authorList>
    </citation>
    <scope>NUCLEOTIDE SEQUENCE [LARGE SCALE GENOMIC DNA]</scope>
    <source>
        <strain evidence="1 2">DSM 41695</strain>
    </source>
</reference>
<evidence type="ECO:0000313" key="1">
    <source>
        <dbReference type="EMBL" id="TWF88692.1"/>
    </source>
</evidence>
<dbReference type="SUPFAM" id="SSF56784">
    <property type="entry name" value="HAD-like"/>
    <property type="match status" value="1"/>
</dbReference>
<evidence type="ECO:0000313" key="2">
    <source>
        <dbReference type="Proteomes" id="UP000316603"/>
    </source>
</evidence>
<keyword evidence="2" id="KW-1185">Reference proteome</keyword>
<dbReference type="InterPro" id="IPR006439">
    <property type="entry name" value="HAD-SF_hydro_IA"/>
</dbReference>
<name>A0A561TNQ6_9ACTN</name>
<dbReference type="InterPro" id="IPR036412">
    <property type="entry name" value="HAD-like_sf"/>
</dbReference>
<dbReference type="SFLD" id="SFLDG01129">
    <property type="entry name" value="C1.5:_HAD__Beta-PGM__Phosphata"/>
    <property type="match status" value="1"/>
</dbReference>
<dbReference type="RefSeq" id="WP_145870312.1">
    <property type="nucleotide sequence ID" value="NZ_BNCE01000006.1"/>
</dbReference>
<dbReference type="GO" id="GO:0050308">
    <property type="term" value="F:sugar-phosphatase activity"/>
    <property type="evidence" value="ECO:0007669"/>
    <property type="project" value="TreeGrafter"/>
</dbReference>